<dbReference type="GO" id="GO:0005524">
    <property type="term" value="F:ATP binding"/>
    <property type="evidence" value="ECO:0007669"/>
    <property type="project" value="UniProtKB-KW"/>
</dbReference>
<dbReference type="RefSeq" id="WP_054873522.1">
    <property type="nucleotide sequence ID" value="NZ_LKET01000016.1"/>
</dbReference>
<dbReference type="PANTHER" id="PTHR13504">
    <property type="entry name" value="FIDO DOMAIN-CONTAINING PROTEIN DDB_G0283145"/>
    <property type="match status" value="1"/>
</dbReference>
<keyword evidence="6" id="KW-1185">Reference proteome</keyword>
<dbReference type="PROSITE" id="PS51459">
    <property type="entry name" value="FIDO"/>
    <property type="match status" value="1"/>
</dbReference>
<sequence length="251" mass="28910">MKIIEKIDRCHEAISAVRPFEGHMLKQLKDYYRIGLTWSSNAIEGNTLTISETKVVLEDGLTVAGRPLRDLYETVGHGNAYNFMFTLIRENRISTTDIKAMHRLFFKEIDEENAGIWRKEPIIVTGTDYAFPHPGELDGHMSELEDWIAKERSKYHPVTFAGLLHLKFVSIHPFIDGNGRASRLIMNLALIQDGYQLAIIPPVLRAEYNDAIRQYQNKGNPEPFCDFIAERVYETQKEIMRLLHIPLPDIK</sequence>
<dbReference type="SUPFAM" id="SSF140931">
    <property type="entry name" value="Fic-like"/>
    <property type="match status" value="1"/>
</dbReference>
<evidence type="ECO:0000256" key="1">
    <source>
        <dbReference type="PIRSR" id="PIRSR640198-1"/>
    </source>
</evidence>
<proteinExistence type="predicted"/>
<dbReference type="PATRIC" id="fig|36849.3.peg.403"/>
<reference evidence="5 6" key="1">
    <citation type="submission" date="2015-09" db="EMBL/GenBank/DDBJ databases">
        <title>Genome sequence of Oxobacter pfennigii DSM 3222.</title>
        <authorList>
            <person name="Poehlein A."/>
            <person name="Bengelsdorf F.R."/>
            <person name="Schiel-Bengelsdorf B."/>
            <person name="Duerre P."/>
            <person name="Daniel R."/>
        </authorList>
    </citation>
    <scope>NUCLEOTIDE SEQUENCE [LARGE SCALE GENOMIC DNA]</scope>
    <source>
        <strain evidence="5 6">DSM 3222</strain>
    </source>
</reference>
<dbReference type="Pfam" id="PF02661">
    <property type="entry name" value="Fic"/>
    <property type="match status" value="1"/>
</dbReference>
<feature type="domain" description="Fido" evidence="4">
    <location>
        <begin position="93"/>
        <end position="230"/>
    </location>
</feature>
<dbReference type="PANTHER" id="PTHR13504:SF38">
    <property type="entry name" value="FIDO DOMAIN-CONTAINING PROTEIN"/>
    <property type="match status" value="1"/>
</dbReference>
<dbReference type="EMBL" id="LKET01000016">
    <property type="protein sequence ID" value="KPU45904.1"/>
    <property type="molecule type" value="Genomic_DNA"/>
</dbReference>
<dbReference type="Proteomes" id="UP000050326">
    <property type="component" value="Unassembled WGS sequence"/>
</dbReference>
<dbReference type="InterPro" id="IPR040198">
    <property type="entry name" value="Fido_containing"/>
</dbReference>
<dbReference type="InterPro" id="IPR003812">
    <property type="entry name" value="Fido"/>
</dbReference>
<evidence type="ECO:0000313" key="5">
    <source>
        <dbReference type="EMBL" id="KPU45904.1"/>
    </source>
</evidence>
<protein>
    <submittedName>
        <fullName evidence="5">Fic/DOC family protein</fullName>
    </submittedName>
</protein>
<dbReference type="Gene3D" id="1.10.3290.10">
    <property type="entry name" value="Fido-like domain"/>
    <property type="match status" value="1"/>
</dbReference>
<evidence type="ECO:0000256" key="3">
    <source>
        <dbReference type="PIRSR" id="PIRSR640198-3"/>
    </source>
</evidence>
<keyword evidence="2" id="KW-0067">ATP-binding</keyword>
<organism evidence="5 6">
    <name type="scientific">Oxobacter pfennigii</name>
    <dbReference type="NCBI Taxonomy" id="36849"/>
    <lineage>
        <taxon>Bacteria</taxon>
        <taxon>Bacillati</taxon>
        <taxon>Bacillota</taxon>
        <taxon>Clostridia</taxon>
        <taxon>Eubacteriales</taxon>
        <taxon>Clostridiaceae</taxon>
        <taxon>Oxobacter</taxon>
    </lineage>
</organism>
<feature type="binding site" evidence="2">
    <location>
        <begin position="176"/>
        <end position="183"/>
    </location>
    <ligand>
        <name>ATP</name>
        <dbReference type="ChEBI" id="CHEBI:30616"/>
    </ligand>
</feature>
<dbReference type="AlphaFoldDB" id="A0A0N8NTV7"/>
<dbReference type="OrthoDB" id="9813719at2"/>
<comment type="caution">
    <text evidence="5">The sequence shown here is derived from an EMBL/GenBank/DDBJ whole genome shotgun (WGS) entry which is preliminary data.</text>
</comment>
<feature type="binding site" evidence="2">
    <location>
        <position position="217"/>
    </location>
    <ligand>
        <name>ATP</name>
        <dbReference type="ChEBI" id="CHEBI:30616"/>
    </ligand>
</feature>
<evidence type="ECO:0000256" key="2">
    <source>
        <dbReference type="PIRSR" id="PIRSR640198-2"/>
    </source>
</evidence>
<gene>
    <name evidence="5" type="ORF">OXPF_03720</name>
</gene>
<name>A0A0N8NTV7_9CLOT</name>
<evidence type="ECO:0000313" key="6">
    <source>
        <dbReference type="Proteomes" id="UP000050326"/>
    </source>
</evidence>
<dbReference type="STRING" id="36849.OXPF_03720"/>
<feature type="site" description="Important for autoinhibition of adenylyltransferase activity" evidence="3">
    <location>
        <position position="44"/>
    </location>
</feature>
<dbReference type="InterPro" id="IPR036597">
    <property type="entry name" value="Fido-like_dom_sf"/>
</dbReference>
<accession>A0A0N8NTV7</accession>
<feature type="active site" evidence="1">
    <location>
        <position position="172"/>
    </location>
</feature>
<keyword evidence="2" id="KW-0547">Nucleotide-binding</keyword>
<evidence type="ECO:0000259" key="4">
    <source>
        <dbReference type="PROSITE" id="PS51459"/>
    </source>
</evidence>